<dbReference type="RefSeq" id="WP_052476662.1">
    <property type="nucleotide sequence ID" value="NZ_JXRR01000001.1"/>
</dbReference>
<reference evidence="2 3" key="1">
    <citation type="submission" date="2015-01" db="EMBL/GenBank/DDBJ databases">
        <title>Jeotgalibacillus campisalis genome sequencing.</title>
        <authorList>
            <person name="Goh K.M."/>
            <person name="Chan K.-G."/>
            <person name="Yaakop A.S."/>
            <person name="Ee R."/>
            <person name="Gan H.M."/>
            <person name="Chan C.S."/>
        </authorList>
    </citation>
    <scope>NUCLEOTIDE SEQUENCE [LARGE SCALE GENOMIC DNA]</scope>
    <source>
        <strain evidence="2 3">SF-57</strain>
    </source>
</reference>
<dbReference type="PANTHER" id="PTHR46211">
    <property type="entry name" value="GLYCEROPHOSPHORYL DIESTER PHOSPHODIESTERASE"/>
    <property type="match status" value="1"/>
</dbReference>
<dbReference type="SUPFAM" id="SSF51695">
    <property type="entry name" value="PLC-like phosphodiesterases"/>
    <property type="match status" value="1"/>
</dbReference>
<feature type="domain" description="GP-PDE" evidence="1">
    <location>
        <begin position="39"/>
        <end position="276"/>
    </location>
</feature>
<keyword evidence="3" id="KW-1185">Reference proteome</keyword>
<sequence>MKEMWKKTIVPAVSVIAICILFLAGHSMQSVKHVELEGMITVAHRGASGFAPENTQAAFQKGLELGADFLECDVQLTKDNELILIHDLHVDRTTDGQGRVRDYTLEELKRLDAGTSFHPSFAGETLITLDELLRDFYGKIGILIEVKNPAINKGIEEKIVELLEDYPDRKSIIVQSFDVNALKRIHELNKDIQLGVLINGSFIPMSTKYIDELASFATFINFNVTSLDKRTVDEIRKRDCKVLVWSKKDKRLIQKAILYGADGVITDFSRWPVDQEVYMEIE</sequence>
<dbReference type="Pfam" id="PF03009">
    <property type="entry name" value="GDPD"/>
    <property type="match status" value="1"/>
</dbReference>
<dbReference type="OrthoDB" id="384721at2"/>
<dbReference type="GO" id="GO:0008889">
    <property type="term" value="F:glycerophosphodiester phosphodiesterase activity"/>
    <property type="evidence" value="ECO:0007669"/>
    <property type="project" value="UniProtKB-EC"/>
</dbReference>
<dbReference type="PATRIC" id="fig|220754.4.peg.363"/>
<dbReference type="GO" id="GO:0006629">
    <property type="term" value="P:lipid metabolic process"/>
    <property type="evidence" value="ECO:0007669"/>
    <property type="project" value="InterPro"/>
</dbReference>
<dbReference type="EC" id="3.1.4.46" evidence="2"/>
<dbReference type="PANTHER" id="PTHR46211:SF1">
    <property type="entry name" value="GLYCEROPHOSPHODIESTER PHOSPHODIESTERASE, CYTOPLASMIC"/>
    <property type="match status" value="1"/>
</dbReference>
<dbReference type="InterPro" id="IPR017946">
    <property type="entry name" value="PLC-like_Pdiesterase_TIM-brl"/>
</dbReference>
<keyword evidence="2" id="KW-0378">Hydrolase</keyword>
<dbReference type="PROSITE" id="PS51704">
    <property type="entry name" value="GP_PDE"/>
    <property type="match status" value="1"/>
</dbReference>
<evidence type="ECO:0000259" key="1">
    <source>
        <dbReference type="PROSITE" id="PS51704"/>
    </source>
</evidence>
<dbReference type="InterPro" id="IPR030395">
    <property type="entry name" value="GP_PDE_dom"/>
</dbReference>
<proteinExistence type="predicted"/>
<dbReference type="Gene3D" id="3.20.20.190">
    <property type="entry name" value="Phosphatidylinositol (PI) phosphodiesterase"/>
    <property type="match status" value="1"/>
</dbReference>
<protein>
    <submittedName>
        <fullName evidence="2">Glycerophosphodiester phosphodiesterase</fullName>
        <ecNumber evidence="2">3.1.4.46</ecNumber>
    </submittedName>
</protein>
<accession>A0A0C2VVY3</accession>
<comment type="caution">
    <text evidence="2">The sequence shown here is derived from an EMBL/GenBank/DDBJ whole genome shotgun (WGS) entry which is preliminary data.</text>
</comment>
<evidence type="ECO:0000313" key="2">
    <source>
        <dbReference type="EMBL" id="KIL53027.1"/>
    </source>
</evidence>
<name>A0A0C2VVY3_9BACL</name>
<dbReference type="AlphaFoldDB" id="A0A0C2VVY3"/>
<gene>
    <name evidence="2" type="ORF">KR50_03560</name>
</gene>
<dbReference type="EMBL" id="JXRR01000001">
    <property type="protein sequence ID" value="KIL53027.1"/>
    <property type="molecule type" value="Genomic_DNA"/>
</dbReference>
<evidence type="ECO:0000313" key="3">
    <source>
        <dbReference type="Proteomes" id="UP000031972"/>
    </source>
</evidence>
<organism evidence="2 3">
    <name type="scientific">Jeotgalibacillus campisalis</name>
    <dbReference type="NCBI Taxonomy" id="220754"/>
    <lineage>
        <taxon>Bacteria</taxon>
        <taxon>Bacillati</taxon>
        <taxon>Bacillota</taxon>
        <taxon>Bacilli</taxon>
        <taxon>Bacillales</taxon>
        <taxon>Caryophanaceae</taxon>
        <taxon>Jeotgalibacillus</taxon>
    </lineage>
</organism>
<dbReference type="Proteomes" id="UP000031972">
    <property type="component" value="Unassembled WGS sequence"/>
</dbReference>